<evidence type="ECO:0000313" key="2">
    <source>
        <dbReference type="Proteomes" id="UP001165587"/>
    </source>
</evidence>
<reference evidence="1" key="1">
    <citation type="submission" date="2022-08" db="EMBL/GenBank/DDBJ databases">
        <authorList>
            <person name="Deng Y."/>
            <person name="Han X.-F."/>
            <person name="Zhang Y.-Q."/>
        </authorList>
    </citation>
    <scope>NUCLEOTIDE SEQUENCE</scope>
    <source>
        <strain evidence="1">CPCC 203407</strain>
    </source>
</reference>
<organism evidence="1 2">
    <name type="scientific">Herbiconiux oxytropis</name>
    <dbReference type="NCBI Taxonomy" id="2970915"/>
    <lineage>
        <taxon>Bacteria</taxon>
        <taxon>Bacillati</taxon>
        <taxon>Actinomycetota</taxon>
        <taxon>Actinomycetes</taxon>
        <taxon>Micrococcales</taxon>
        <taxon>Microbacteriaceae</taxon>
        <taxon>Herbiconiux</taxon>
    </lineage>
</organism>
<dbReference type="Proteomes" id="UP001165587">
    <property type="component" value="Unassembled WGS sequence"/>
</dbReference>
<comment type="caution">
    <text evidence="1">The sequence shown here is derived from an EMBL/GenBank/DDBJ whole genome shotgun (WGS) entry which is preliminary data.</text>
</comment>
<gene>
    <name evidence="1" type="ORF">N1028_13435</name>
</gene>
<proteinExistence type="predicted"/>
<evidence type="ECO:0000313" key="1">
    <source>
        <dbReference type="EMBL" id="MCS5726897.1"/>
    </source>
</evidence>
<sequence>MTNHRVLVDLEFDVDEDRFKIDQLTDNATGVSDVTDPGLRDAISRILIRADWAEHGLTPVRSVVTSRP</sequence>
<accession>A0AA41XET5</accession>
<dbReference type="AlphaFoldDB" id="A0AA41XET5"/>
<protein>
    <submittedName>
        <fullName evidence="1">Uncharacterized protein</fullName>
    </submittedName>
</protein>
<name>A0AA41XET5_9MICO</name>
<dbReference type="RefSeq" id="WP_259529799.1">
    <property type="nucleotide sequence ID" value="NZ_JANLCK010000007.1"/>
</dbReference>
<keyword evidence="2" id="KW-1185">Reference proteome</keyword>
<dbReference type="EMBL" id="JANLCK010000007">
    <property type="protein sequence ID" value="MCS5726897.1"/>
    <property type="molecule type" value="Genomic_DNA"/>
</dbReference>